<dbReference type="PANTHER" id="PTHR30619">
    <property type="entry name" value="DNA INTERNALIZATION/COMPETENCE PROTEIN COMEC/REC2"/>
    <property type="match status" value="1"/>
</dbReference>
<protein>
    <submittedName>
        <fullName evidence="2">MBL fold metallo-hydrolase</fullName>
    </submittedName>
</protein>
<feature type="domain" description="Metallo-beta-lactamase" evidence="1">
    <location>
        <begin position="36"/>
        <end position="108"/>
    </location>
</feature>
<accession>A0A955IWP6</accession>
<dbReference type="InterPro" id="IPR001279">
    <property type="entry name" value="Metallo-B-lactamas"/>
</dbReference>
<dbReference type="Pfam" id="PF00753">
    <property type="entry name" value="Lactamase_B"/>
    <property type="match status" value="1"/>
</dbReference>
<evidence type="ECO:0000259" key="1">
    <source>
        <dbReference type="Pfam" id="PF00753"/>
    </source>
</evidence>
<organism evidence="2 3">
    <name type="scientific">candidate division WWE3 bacterium</name>
    <dbReference type="NCBI Taxonomy" id="2053526"/>
    <lineage>
        <taxon>Bacteria</taxon>
        <taxon>Katanobacteria</taxon>
    </lineage>
</organism>
<dbReference type="PANTHER" id="PTHR30619:SF1">
    <property type="entry name" value="RECOMBINATION PROTEIN 2"/>
    <property type="match status" value="1"/>
</dbReference>
<dbReference type="AlphaFoldDB" id="A0A955IWP6"/>
<dbReference type="Gene3D" id="3.60.15.10">
    <property type="entry name" value="Ribonuclease Z/Hydroxyacylglutathione hydrolase-like"/>
    <property type="match status" value="1"/>
</dbReference>
<name>A0A955IWP6_UNCKA</name>
<comment type="caution">
    <text evidence="2">The sequence shown here is derived from an EMBL/GenBank/DDBJ whole genome shotgun (WGS) entry which is preliminary data.</text>
</comment>
<sequence>MLKHLAIATLYYLILGSIELLGLYSNIQPAIKAYDVGQGDALVLITEKGEKVLVDGGPSFDLDYKLLSDFPSMDFCPIDVVVLTHPHADHLQGLYRYVLRCSPNYIVFDNAIYDSKLYFDFKNEVERHVMENTSVHLTSNQFKSNLLGIEVLWPPENFDFRRVDNINNVSIVLFYNSKAATPALLLGDLEKDSQSLMLREILFENEGNEIPFNYNRFSGTSSKQSAVLKLAHHGAENGLNRQLFNIFSPSECLISVGEKNSYGHPSSITLKYAENFCEILQTEILGDITLPL</sequence>
<dbReference type="EMBL" id="JAGQNY010000010">
    <property type="protein sequence ID" value="MCA9302282.1"/>
    <property type="molecule type" value="Genomic_DNA"/>
</dbReference>
<dbReference type="SUPFAM" id="SSF56281">
    <property type="entry name" value="Metallo-hydrolase/oxidoreductase"/>
    <property type="match status" value="1"/>
</dbReference>
<reference evidence="2" key="1">
    <citation type="submission" date="2020-04" db="EMBL/GenBank/DDBJ databases">
        <authorList>
            <person name="Zhang T."/>
        </authorList>
    </citation>
    <scope>NUCLEOTIDE SEQUENCE</scope>
    <source>
        <strain evidence="2">HKST-UBA80</strain>
    </source>
</reference>
<evidence type="ECO:0000313" key="2">
    <source>
        <dbReference type="EMBL" id="MCA9302282.1"/>
    </source>
</evidence>
<dbReference type="InterPro" id="IPR036866">
    <property type="entry name" value="RibonucZ/Hydroxyglut_hydro"/>
</dbReference>
<dbReference type="InterPro" id="IPR052159">
    <property type="entry name" value="Competence_DNA_uptake"/>
</dbReference>
<evidence type="ECO:0000313" key="3">
    <source>
        <dbReference type="Proteomes" id="UP000714817"/>
    </source>
</evidence>
<gene>
    <name evidence="2" type="ORF">KDA10_02915</name>
</gene>
<dbReference type="Proteomes" id="UP000714817">
    <property type="component" value="Unassembled WGS sequence"/>
</dbReference>
<reference evidence="2" key="2">
    <citation type="journal article" date="2021" name="Microbiome">
        <title>Successional dynamics and alternative stable states in a saline activated sludge microbial community over 9 years.</title>
        <authorList>
            <person name="Wang Y."/>
            <person name="Ye J."/>
            <person name="Ju F."/>
            <person name="Liu L."/>
            <person name="Boyd J.A."/>
            <person name="Deng Y."/>
            <person name="Parks D.H."/>
            <person name="Jiang X."/>
            <person name="Yin X."/>
            <person name="Woodcroft B.J."/>
            <person name="Tyson G.W."/>
            <person name="Hugenholtz P."/>
            <person name="Polz M.F."/>
            <person name="Zhang T."/>
        </authorList>
    </citation>
    <scope>NUCLEOTIDE SEQUENCE</scope>
    <source>
        <strain evidence="2">HKST-UBA80</strain>
    </source>
</reference>
<proteinExistence type="predicted"/>